<dbReference type="Gene3D" id="1.20.1260.10">
    <property type="match status" value="1"/>
</dbReference>
<dbReference type="InterPro" id="IPR012347">
    <property type="entry name" value="Ferritin-like"/>
</dbReference>
<evidence type="ECO:0000313" key="1">
    <source>
        <dbReference type="EMBL" id="PYD68630.1"/>
    </source>
</evidence>
<keyword evidence="2" id="KW-1185">Reference proteome</keyword>
<dbReference type="EMBL" id="NKUB01000026">
    <property type="protein sequence ID" value="PYD68630.1"/>
    <property type="molecule type" value="Genomic_DNA"/>
</dbReference>
<protein>
    <submittedName>
        <fullName evidence="1">Uncharacterized protein</fullName>
    </submittedName>
</protein>
<sequence>MFTSGNTSPCHHSLHLFVKTDESQQAGIVQKLSDQALSHVIIEEDVIKNFFVNLAFENFEIATYHALLTLADLCGDRTAQQALKLSLNEEKSMATFVEEKIDPTIRTYIAKRKNEEQPLH</sequence>
<dbReference type="RefSeq" id="WP_110557589.1">
    <property type="nucleotide sequence ID" value="NZ_NKUB01000026.1"/>
</dbReference>
<dbReference type="Proteomes" id="UP000247371">
    <property type="component" value="Unassembled WGS sequence"/>
</dbReference>
<reference evidence="1 2" key="1">
    <citation type="submission" date="2017-07" db="EMBL/GenBank/DDBJ databases">
        <title>A draft genome sequence of Komagataeibacter swingsii LMG 22125.</title>
        <authorList>
            <person name="Skraban J."/>
            <person name="Cleenwerck I."/>
            <person name="Vandamme P."/>
            <person name="Trcek J."/>
        </authorList>
    </citation>
    <scope>NUCLEOTIDE SEQUENCE [LARGE SCALE GENOMIC DNA]</scope>
    <source>
        <strain evidence="1 2">LMG 22125</strain>
    </source>
</reference>
<name>A0A2V4R8Z6_9PROT</name>
<gene>
    <name evidence="1" type="ORF">CFR76_14070</name>
</gene>
<dbReference type="InterPro" id="IPR010287">
    <property type="entry name" value="DUF892_YciF-like"/>
</dbReference>
<comment type="caution">
    <text evidence="1">The sequence shown here is derived from an EMBL/GenBank/DDBJ whole genome shotgun (WGS) entry which is preliminary data.</text>
</comment>
<dbReference type="Pfam" id="PF05974">
    <property type="entry name" value="DUF892"/>
    <property type="match status" value="1"/>
</dbReference>
<dbReference type="AlphaFoldDB" id="A0A2V4R8Z6"/>
<proteinExistence type="predicted"/>
<dbReference type="SUPFAM" id="SSF47240">
    <property type="entry name" value="Ferritin-like"/>
    <property type="match status" value="1"/>
</dbReference>
<dbReference type="InterPro" id="IPR009078">
    <property type="entry name" value="Ferritin-like_SF"/>
</dbReference>
<accession>A0A2V4R8Z6</accession>
<evidence type="ECO:0000313" key="2">
    <source>
        <dbReference type="Proteomes" id="UP000247371"/>
    </source>
</evidence>
<organism evidence="1 2">
    <name type="scientific">Komagataeibacter swingsii</name>
    <dbReference type="NCBI Taxonomy" id="215220"/>
    <lineage>
        <taxon>Bacteria</taxon>
        <taxon>Pseudomonadati</taxon>
        <taxon>Pseudomonadota</taxon>
        <taxon>Alphaproteobacteria</taxon>
        <taxon>Acetobacterales</taxon>
        <taxon>Acetobacteraceae</taxon>
        <taxon>Komagataeibacter</taxon>
    </lineage>
</organism>